<feature type="compositionally biased region" description="Polar residues" evidence="6">
    <location>
        <begin position="2313"/>
        <end position="2325"/>
    </location>
</feature>
<keyword evidence="4" id="KW-0969">Cilium</keyword>
<dbReference type="InterPro" id="IPR036872">
    <property type="entry name" value="CH_dom_sf"/>
</dbReference>
<dbReference type="InterPro" id="IPR053879">
    <property type="entry name" value="HYDIN_VesB_CFA65-like_Ig"/>
</dbReference>
<evidence type="ECO:0000256" key="4">
    <source>
        <dbReference type="ARBA" id="ARBA00023069"/>
    </source>
</evidence>
<evidence type="ECO:0000256" key="6">
    <source>
        <dbReference type="SAM" id="MobiDB-lite"/>
    </source>
</evidence>
<dbReference type="InterPro" id="IPR000535">
    <property type="entry name" value="MSP_dom"/>
</dbReference>
<dbReference type="SUPFAM" id="SSF47576">
    <property type="entry name" value="Calponin-homology domain, CH-domain"/>
    <property type="match status" value="2"/>
</dbReference>
<evidence type="ECO:0000313" key="10">
    <source>
        <dbReference type="Proteomes" id="UP000009168"/>
    </source>
</evidence>
<feature type="domain" description="MSP" evidence="8">
    <location>
        <begin position="1283"/>
        <end position="1417"/>
    </location>
</feature>
<evidence type="ECO:0000313" key="9">
    <source>
        <dbReference type="EMBL" id="EAR97253.2"/>
    </source>
</evidence>
<name>I7MEN4_TETTS</name>
<dbReference type="Proteomes" id="UP000009168">
    <property type="component" value="Unassembled WGS sequence"/>
</dbReference>
<keyword evidence="10" id="KW-1185">Reference proteome</keyword>
<feature type="region of interest" description="Disordered" evidence="6">
    <location>
        <begin position="85"/>
        <end position="104"/>
    </location>
</feature>
<feature type="region of interest" description="Disordered" evidence="6">
    <location>
        <begin position="1195"/>
        <end position="1218"/>
    </location>
</feature>
<dbReference type="GO" id="GO:0005737">
    <property type="term" value="C:cytoplasm"/>
    <property type="evidence" value="ECO:0007669"/>
    <property type="project" value="UniProtKB-SubCell"/>
</dbReference>
<accession>I7MEN4</accession>
<dbReference type="EMBL" id="GG662666">
    <property type="protein sequence ID" value="EAR97253.2"/>
    <property type="molecule type" value="Genomic_DNA"/>
</dbReference>
<dbReference type="RefSeq" id="XP_001017498.2">
    <property type="nucleotide sequence ID" value="XM_001017498.2"/>
</dbReference>
<dbReference type="PROSITE" id="PS50202">
    <property type="entry name" value="MSP"/>
    <property type="match status" value="1"/>
</dbReference>
<evidence type="ECO:0000259" key="7">
    <source>
        <dbReference type="PROSITE" id="PS50021"/>
    </source>
</evidence>
<dbReference type="Pfam" id="PF24529">
    <property type="entry name" value="CFAP47"/>
    <property type="match status" value="1"/>
</dbReference>
<dbReference type="KEGG" id="tet:TTHERM_00334300"/>
<feature type="domain" description="Calponin-homology (CH)" evidence="7">
    <location>
        <begin position="1767"/>
        <end position="1884"/>
    </location>
</feature>
<feature type="compositionally biased region" description="Basic and acidic residues" evidence="6">
    <location>
        <begin position="2278"/>
        <end position="2290"/>
    </location>
</feature>
<evidence type="ECO:0000259" key="8">
    <source>
        <dbReference type="PROSITE" id="PS50202"/>
    </source>
</evidence>
<dbReference type="Pfam" id="PF00307">
    <property type="entry name" value="CH"/>
    <property type="match status" value="1"/>
</dbReference>
<dbReference type="PANTHER" id="PTHR45912:SF3">
    <property type="entry name" value="CILIA- AND FLAGELLA-ASSOCIATED PROTEIN 47"/>
    <property type="match status" value="1"/>
</dbReference>
<dbReference type="InterPro" id="IPR058952">
    <property type="entry name" value="Ig_CFAP47"/>
</dbReference>
<dbReference type="eggNOG" id="ENOG502QQ4Q">
    <property type="taxonomic scope" value="Eukaryota"/>
</dbReference>
<evidence type="ECO:0000256" key="3">
    <source>
        <dbReference type="ARBA" id="ARBA00022490"/>
    </source>
</evidence>
<sequence length="3212" mass="367620">MSTLNIKTEAQRAQSAQVAMVRAQSAKNQRAGLMSAHPKMVGKSQFKKENTKQQMHNNWMKDDDLSSDDDNMDIFGNHSKVNAKNISRNIRSAQSNARPNTASTAASKLNVKTLKNITNQQCFEITPTEIYFDNIEINQPYQTILYVQNLSKIPKKVRVYQPKTKKFWVDFDSSQSLAAGICGKLYINFETNVLEDFADEVEIEYEDEGKKQKIVVPIFAKKPHPTIIYQDFINMGFVRIHRDVQRTLVFENKGKMPGRVRLIFDHIKSIKMEPSVFVIQPQLSQQVKLTYNQKDSGIFRGQIEVQVDGKQNSGYIDISATCVDYNKMILDENNAQTSSFDFGEIYYGQSKQQIGYLYNNSPKPQKFKVQMKLGIFNPNDETVSLQTPADQGKEITDQIMSVFPSQGEIKPYSNVQLAFNCNSVVTFEHQVLARKYALSTNDIQMKAQEYQYSALFKFKDDDPKEEPIVVSLTVKGTYPLLKLSKQILKFGECNANDHRESLLDLENRHSKLPIDVVVERTPCFNIDPMQISLIPNQRSTVKVSFTPNNVGQFSKDIIFSLLNGLYQIPLKVTGQSQKFDQKKKKERGPECGIEDFQTKDQYLDAAINKNIYDKKMGVGKRTFQASTEVKLPKGLEGEKDVDINKLAEIQKDKENKKKYDGVLEQSRQSRIQKEKQKIIDLRYHQMFDKLKAKGLVDQPDDEVSIGPVDNKDQIVRGDPKIGAPVDLEFELGMMDPKIEPPMLDLPPSKDPLFVLKPIGDYDPIQDQIKKVFDPNPDAIIKKLLPEKAVDHKDVKGVHKELTGQELKCIQSGPTVIDFGEVYVNSRVQKTFSVKNDLRDAIRVQLKTNVPELRESFQRPQILKSSETARFAIVLFSEDVDEEFKARIQYTINYRHQYEFEIRAKITQVSLKLNKTQIKFAFQDNNNGMETSETVLVENNGNAPGHFKWDTSSKIFSIYPSEGDCPAKGNIPITITYRPSPGTSTRETGTRYEEDKLLLYVTNGMNQVLKCVGVVNEAKCVIKQSSMELNQVLVCKEEVRSFTVKNTSRIAAIYRILTEYLPENLIITSQTSGRIPSDGSIEVGVKYLCNTECKVESDIKILIRGGKILKLPFSVETIIPKVYIRESAFNFGKITALGNQGEKEMNLVNESAIEAYLVLDLRTEDENPDAPDGIDCLTIVSLDKLEESILKQVPIDYTDDNQDKHDQDDEDMSTLSDEDKHDMHNKVSKLYNITIKPQQTLRFKLTFQPKAVRDYEFEIPFTLQKYGKIDSLTRSVSCKGMKPKFLVDPQVVEFPRKIITSIEHQFPINSEIILSNPEKRSISWRLDTSILEKDKIFTIHPTQGRVDPGQTLRIKSSFNPSYPNNYEKLVPLYIDDPDIPADQPCCYITLKGVAAYPKLLFDRREVLMPVVPLNVESRCIFYIINDGYDNLKIKHKILEELGQIDIKCNFPNGILMGMTHTKLKVEIIFSSKKPISFTTKIEFKDNNSNSYIIPVSGTADNCLFTNFSFIQRNKGGYAIRSDSEKSALQILEEKDSDGEDDVSVEIQSKGTSNQIQKKRSSILSNQTISTRISIPSGQGYTLIPKDMIESSREFIRQWLNYYVLPNQIQSFPETIVDDNGDQLIELVNFCSGKSISNLKCDLQNGMKRAEKSILLFKQYDEIIRYLKAEGALLNHIRPQYLLSYNDYHSYIKQLPKEQNSHVAPQYLKIHPKIYQYIHFDCWINLFYQIIKCYYLAKVNSKIIKNIPNALPEKLTLPDFYINGSNIYSDKEGILIRWLELCSDVVLGNLISGNPGKRIRNLETDLQDGNVISYLLQNYVGTSCANLFNFMKPECASEEEVYQNCEKLAAAFQELKIQTQYNPIDLARPNAREILLFLIQLYSTLPFYIPKQAPLIFSCILGEDIVKTIEITNPTQKPISYWVKYEGSPDFSLESEDNFRVEPKGVYKYKIKFTSRVSNTQTGRITFTNKKESTTIASAIVFDLKSQITGRVSQQIWNVECSMYECKEFSIAVQNKFLNHEYGDFMVSIMHEYEIKKPEEKKEEEPKETKKKKTVSQTFQMSNNKKGKKKQSEEEDPLALPEVEKLNFPCFFCKTERVKLKRGATFNLQMAFIPIIYENQKCYVIFNDPKVGEFQHEIRGRVDMPEEIIEIPNDKLQISPVIVDNLTSWNIPLTFNNENLKNARKYLEQWLVEKPKFQKVAINPPTPQLTVKKIYQMLSPRILGYDVEIEQPPANAITVPKLIKLLNPHYKAPPAPTPLPQEAQAQSKNDNKLKSQKNAVNKDNKEKDEKKSQQSNNTEKNKVVSVDQSQSLDSNNMDSQQATSLSNVPAEPETNHLPLNFFFKNPFKDYISNIVIKNQQKTDVRRFKVVVTALPKAVKATLEMTAPARECVMQEIPIINNTEKDWQLKINLVQNNEQKYFFINQMPKDGQERPQSLRDFIVKRKTTGNIPVCFFPEWICNVEATLQIQNPLTQDQFDYSLKGIGEEPLAIDHIIITSQSRVTTQREIMLNNPTEQPITYIVETDLLGAAGQASITVPPKKKIPYILQIHPVMSGQYTGSITFTKADGTYIWWTVLLNTESPPADRIIDLATNIRKPLAFDIDLSNPTDDVVTFEVVFEGEGLLGDQFFNVYPKQMYKYELFYMPLKPGKQKGSVAFLSEKLGEIWYELNLQADDSGVVRLPILKCELGKIEQHEVILENPSNEDVKVKVKISNPQNFEVYPENIVIPSYDQISAYIKYRPSQLDKPQTSEVIFETENIGKWVYTLFGQGLPPTNFDTKIITIGLNKDYSSVLNFKNPFKDPVQVRIFIDTKDVKVLDVIKLLKRGKENYVIIPPLTVHQIPFSFTPKEIRFYDCDVVVAMNDKIQWRFPIHAITESLNSGVIQNFKTKCRVQTNQQFSLNLPGISDMFNKEDKYTFQIKDIPEEFKKLIDRSLKIKITKNTLNSPDDFLSFDVSFKPYKPFKCIVDFLVLRENGGLWKFKISLEATVPNEDDIIILSAPIGEKDSVSFKIMNRFKSFATFHSHFTQESDVEFSVTPMTGLLEPAGGKNPTQFIITFTPLEYGKVRQAKLIIETDEMYWSYVIKGVLPKYIPPQIQESRFNYKPNYSYLQELNRRSTEKKNFISTNIKNQSMISPSVKSVKTKFKNTSVSKGYFNYVPSLAGGEGDNQTVVSYVTSNYPNNAQKVFRVQPAKSVKSVKSIKSITKNESQFSNNN</sequence>
<dbReference type="InterPro" id="IPR001715">
    <property type="entry name" value="CH_dom"/>
</dbReference>
<proteinExistence type="predicted"/>
<feature type="region of interest" description="Disordered" evidence="6">
    <location>
        <begin position="2250"/>
        <end position="2329"/>
    </location>
</feature>
<dbReference type="Pfam" id="PF22544">
    <property type="entry name" value="HYDIN_VesB_CFA65-like_Ig"/>
    <property type="match status" value="2"/>
</dbReference>
<dbReference type="OrthoDB" id="10060824at2759"/>
<comment type="subcellular location">
    <subcellularLocation>
        <location evidence="1">Cell projection</location>
        <location evidence="1">Cilium</location>
    </subcellularLocation>
    <subcellularLocation>
        <location evidence="2">Cytoplasm</location>
    </subcellularLocation>
</comment>
<protein>
    <submittedName>
        <fullName evidence="9">Flagellar associated protein</fullName>
    </submittedName>
</protein>
<dbReference type="InParanoid" id="I7MEN4"/>
<gene>
    <name evidence="9" type="ORF">TTHERM_00334300</name>
</gene>
<dbReference type="Gene3D" id="1.10.418.10">
    <property type="entry name" value="Calponin-like domain"/>
    <property type="match status" value="1"/>
</dbReference>
<dbReference type="PROSITE" id="PS50021">
    <property type="entry name" value="CH"/>
    <property type="match status" value="1"/>
</dbReference>
<reference evidence="10" key="1">
    <citation type="journal article" date="2006" name="PLoS Biol.">
        <title>Macronuclear genome sequence of the ciliate Tetrahymena thermophila, a model eukaryote.</title>
        <authorList>
            <person name="Eisen J.A."/>
            <person name="Coyne R.S."/>
            <person name="Wu M."/>
            <person name="Wu D."/>
            <person name="Thiagarajan M."/>
            <person name="Wortman J.R."/>
            <person name="Badger J.H."/>
            <person name="Ren Q."/>
            <person name="Amedeo P."/>
            <person name="Jones K.M."/>
            <person name="Tallon L.J."/>
            <person name="Delcher A.L."/>
            <person name="Salzberg S.L."/>
            <person name="Silva J.C."/>
            <person name="Haas B.J."/>
            <person name="Majoros W.H."/>
            <person name="Farzad M."/>
            <person name="Carlton J.M."/>
            <person name="Smith R.K. Jr."/>
            <person name="Garg J."/>
            <person name="Pearlman R.E."/>
            <person name="Karrer K.M."/>
            <person name="Sun L."/>
            <person name="Manning G."/>
            <person name="Elde N.C."/>
            <person name="Turkewitz A.P."/>
            <person name="Asai D.J."/>
            <person name="Wilkes D.E."/>
            <person name="Wang Y."/>
            <person name="Cai H."/>
            <person name="Collins K."/>
            <person name="Stewart B.A."/>
            <person name="Lee S.R."/>
            <person name="Wilamowska K."/>
            <person name="Weinberg Z."/>
            <person name="Ruzzo W.L."/>
            <person name="Wloga D."/>
            <person name="Gaertig J."/>
            <person name="Frankel J."/>
            <person name="Tsao C.-C."/>
            <person name="Gorovsky M.A."/>
            <person name="Keeling P.J."/>
            <person name="Waller R.F."/>
            <person name="Patron N.J."/>
            <person name="Cherry J.M."/>
            <person name="Stover N.A."/>
            <person name="Krieger C.J."/>
            <person name="del Toro C."/>
            <person name="Ryder H.F."/>
            <person name="Williamson S.C."/>
            <person name="Barbeau R.A."/>
            <person name="Hamilton E.P."/>
            <person name="Orias E."/>
        </authorList>
    </citation>
    <scope>NUCLEOTIDE SEQUENCE [LARGE SCALE GENOMIC DNA]</scope>
    <source>
        <strain evidence="10">SB210</strain>
    </source>
</reference>
<keyword evidence="9" id="KW-0282">Flagellum</keyword>
<feature type="compositionally biased region" description="Low complexity" evidence="6">
    <location>
        <begin position="2301"/>
        <end position="2312"/>
    </location>
</feature>
<evidence type="ECO:0000256" key="2">
    <source>
        <dbReference type="ARBA" id="ARBA00004496"/>
    </source>
</evidence>
<organism evidence="9 10">
    <name type="scientific">Tetrahymena thermophila (strain SB210)</name>
    <dbReference type="NCBI Taxonomy" id="312017"/>
    <lineage>
        <taxon>Eukaryota</taxon>
        <taxon>Sar</taxon>
        <taxon>Alveolata</taxon>
        <taxon>Ciliophora</taxon>
        <taxon>Intramacronucleata</taxon>
        <taxon>Oligohymenophorea</taxon>
        <taxon>Hymenostomatida</taxon>
        <taxon>Tetrahymenina</taxon>
        <taxon>Tetrahymenidae</taxon>
        <taxon>Tetrahymena</taxon>
    </lineage>
</organism>
<keyword evidence="3" id="KW-0963">Cytoplasm</keyword>
<feature type="region of interest" description="Disordered" evidence="6">
    <location>
        <begin position="2036"/>
        <end position="2074"/>
    </location>
</feature>
<evidence type="ECO:0000256" key="5">
    <source>
        <dbReference type="ARBA" id="ARBA00023273"/>
    </source>
</evidence>
<dbReference type="Pfam" id="PF26579">
    <property type="entry name" value="Ig_CFAP47"/>
    <property type="match status" value="1"/>
</dbReference>
<dbReference type="GeneID" id="7838522"/>
<keyword evidence="5" id="KW-0966">Cell projection</keyword>
<dbReference type="GO" id="GO:0060271">
    <property type="term" value="P:cilium assembly"/>
    <property type="evidence" value="ECO:0007669"/>
    <property type="project" value="TreeGrafter"/>
</dbReference>
<dbReference type="InterPro" id="IPR013783">
    <property type="entry name" value="Ig-like_fold"/>
</dbReference>
<dbReference type="GO" id="GO:0005929">
    <property type="term" value="C:cilium"/>
    <property type="evidence" value="ECO:0007669"/>
    <property type="project" value="UniProtKB-SubCell"/>
</dbReference>
<dbReference type="Gene3D" id="2.60.40.10">
    <property type="entry name" value="Immunoglobulins"/>
    <property type="match status" value="7"/>
</dbReference>
<feature type="compositionally biased region" description="Basic and acidic residues" evidence="6">
    <location>
        <begin position="2036"/>
        <end position="2046"/>
    </location>
</feature>
<dbReference type="InterPro" id="IPR056343">
    <property type="entry name" value="CFAP47_dom"/>
</dbReference>
<dbReference type="PANTHER" id="PTHR45912">
    <property type="entry name" value="CILIA- AND FLAGELLA-ASSOCIATED PROTEIN 47"/>
    <property type="match status" value="1"/>
</dbReference>
<evidence type="ECO:0000256" key="1">
    <source>
        <dbReference type="ARBA" id="ARBA00004138"/>
    </source>
</evidence>
<feature type="compositionally biased region" description="Polar residues" evidence="6">
    <location>
        <begin position="2053"/>
        <end position="2062"/>
    </location>
</feature>